<proteinExistence type="inferred from homology"/>
<gene>
    <name evidence="3" type="ORF">SAMN05216266_10417</name>
</gene>
<dbReference type="InterPro" id="IPR029058">
    <property type="entry name" value="AB_hydrolase_fold"/>
</dbReference>
<dbReference type="PANTHER" id="PTHR11487:SF0">
    <property type="entry name" value="S-ACYL FATTY ACID SYNTHASE THIOESTERASE, MEDIUM CHAIN"/>
    <property type="match status" value="1"/>
</dbReference>
<dbReference type="OrthoDB" id="4169718at2"/>
<evidence type="ECO:0000256" key="1">
    <source>
        <dbReference type="ARBA" id="ARBA00007169"/>
    </source>
</evidence>
<dbReference type="Proteomes" id="UP000243799">
    <property type="component" value="Unassembled WGS sequence"/>
</dbReference>
<protein>
    <submittedName>
        <fullName evidence="3">Surfactin synthase thioesterase subunit</fullName>
    </submittedName>
</protein>
<keyword evidence="4" id="KW-1185">Reference proteome</keyword>
<evidence type="ECO:0000259" key="2">
    <source>
        <dbReference type="Pfam" id="PF00975"/>
    </source>
</evidence>
<reference evidence="4" key="1">
    <citation type="submission" date="2016-10" db="EMBL/GenBank/DDBJ databases">
        <authorList>
            <person name="Varghese N."/>
            <person name="Submissions S."/>
        </authorList>
    </citation>
    <scope>NUCLEOTIDE SEQUENCE [LARGE SCALE GENOMIC DNA]</scope>
    <source>
        <strain evidence="4">CGMCC 4.3568</strain>
    </source>
</reference>
<evidence type="ECO:0000313" key="4">
    <source>
        <dbReference type="Proteomes" id="UP000243799"/>
    </source>
</evidence>
<dbReference type="AlphaFoldDB" id="A0A1I0XWZ2"/>
<dbReference type="InterPro" id="IPR001031">
    <property type="entry name" value="Thioesterase"/>
</dbReference>
<dbReference type="InterPro" id="IPR012223">
    <property type="entry name" value="TEII"/>
</dbReference>
<feature type="domain" description="Thioesterase" evidence="2">
    <location>
        <begin position="11"/>
        <end position="231"/>
    </location>
</feature>
<dbReference type="STRING" id="490629.SAMN05216266_10417"/>
<accession>A0A1I0XWZ2</accession>
<dbReference type="Gene3D" id="3.40.50.1820">
    <property type="entry name" value="alpha/beta hydrolase"/>
    <property type="match status" value="1"/>
</dbReference>
<dbReference type="Pfam" id="PF00975">
    <property type="entry name" value="Thioesterase"/>
    <property type="match status" value="1"/>
</dbReference>
<comment type="similarity">
    <text evidence="1">Belongs to the thioesterase family.</text>
</comment>
<dbReference type="PANTHER" id="PTHR11487">
    <property type="entry name" value="THIOESTERASE"/>
    <property type="match status" value="1"/>
</dbReference>
<name>A0A1I0XWZ2_9PSEU</name>
<dbReference type="SUPFAM" id="SSF53474">
    <property type="entry name" value="alpha/beta-Hydrolases"/>
    <property type="match status" value="1"/>
</dbReference>
<evidence type="ECO:0000313" key="3">
    <source>
        <dbReference type="EMBL" id="SFB04678.1"/>
    </source>
</evidence>
<dbReference type="GO" id="GO:0008610">
    <property type="term" value="P:lipid biosynthetic process"/>
    <property type="evidence" value="ECO:0007669"/>
    <property type="project" value="TreeGrafter"/>
</dbReference>
<organism evidence="3 4">
    <name type="scientific">Amycolatopsis marina</name>
    <dbReference type="NCBI Taxonomy" id="490629"/>
    <lineage>
        <taxon>Bacteria</taxon>
        <taxon>Bacillati</taxon>
        <taxon>Actinomycetota</taxon>
        <taxon>Actinomycetes</taxon>
        <taxon>Pseudonocardiales</taxon>
        <taxon>Pseudonocardiaceae</taxon>
        <taxon>Amycolatopsis</taxon>
    </lineage>
</organism>
<sequence>MGESVLPTAAVLCFPPAGAGATFYRTWQVSDALRVLPVDLPGREKRYADPVPPDVGTLARDLAPDLVKAVTDVRKVAVFGHSFGAIVAYEAVRAMLDLSPGLDAVLVVSGSPGPKTLRGTRISGRDDDGFVAAVQAIAGYRHPALDDPELRELFLPTLRADVLMHENYQPGHRQPLSIPVVSMRGTADDVVPSVNASEWRDVTTAGFRLVEVPGGHMYLTDSPAAVLDTVGEVLHSTETGK</sequence>
<dbReference type="EMBL" id="FOKG01000004">
    <property type="protein sequence ID" value="SFB04678.1"/>
    <property type="molecule type" value="Genomic_DNA"/>
</dbReference>